<dbReference type="GO" id="GO:0016787">
    <property type="term" value="F:hydrolase activity"/>
    <property type="evidence" value="ECO:0007669"/>
    <property type="project" value="TreeGrafter"/>
</dbReference>
<proteinExistence type="inferred from homology"/>
<evidence type="ECO:0000256" key="2">
    <source>
        <dbReference type="ARBA" id="ARBA00023180"/>
    </source>
</evidence>
<sequence>MQLQPSKFLRNSNEPPIRYLNDFDFTHDGKLVISEPSFAFDDYNFHYIVLERSPKGRVLLFDHTTSSLQIRINHLVIPNGIQMDASRKCVFVAEMGLYRIIKHCMDRHKIGEYDILIEGLPGFPDNIRLLPSKKEYGLVILIEPDNGTIVESWHDPTSETIASITQVLEIDNNTFYFGNDGLFYIGRLVMNVIQPE</sequence>
<evidence type="ECO:0000313" key="4">
    <source>
        <dbReference type="Proteomes" id="UP000887540"/>
    </source>
</evidence>
<dbReference type="Proteomes" id="UP000887540">
    <property type="component" value="Unplaced"/>
</dbReference>
<dbReference type="SUPFAM" id="SSF63829">
    <property type="entry name" value="Calcium-dependent phosphotriesterase"/>
    <property type="match status" value="1"/>
</dbReference>
<protein>
    <submittedName>
        <fullName evidence="5">Strictosidine synthase conserved region domain-containing protein</fullName>
    </submittedName>
</protein>
<dbReference type="InterPro" id="IPR011042">
    <property type="entry name" value="6-blade_b-propeller_TolB-like"/>
</dbReference>
<feature type="domain" description="Strictosidine synthase conserved region" evidence="3">
    <location>
        <begin position="22"/>
        <end position="104"/>
    </location>
</feature>
<dbReference type="InterPro" id="IPR018119">
    <property type="entry name" value="Strictosidine_synth_cons-reg"/>
</dbReference>
<evidence type="ECO:0000313" key="5">
    <source>
        <dbReference type="WBParaSite" id="ACRNAN_scaffold10057.g20700.t1"/>
    </source>
</evidence>
<keyword evidence="2" id="KW-0325">Glycoprotein</keyword>
<keyword evidence="4" id="KW-1185">Reference proteome</keyword>
<accession>A0A914CG18</accession>
<dbReference type="PANTHER" id="PTHR10426:SF124">
    <property type="entry name" value="STRICTOSIDINE SYNTHASE CONSERVED REGION DOMAIN-CONTAINING PROTEIN"/>
    <property type="match status" value="1"/>
</dbReference>
<dbReference type="Gene3D" id="2.120.10.30">
    <property type="entry name" value="TolB, C-terminal domain"/>
    <property type="match status" value="1"/>
</dbReference>
<dbReference type="WBParaSite" id="ACRNAN_scaffold10057.g20700.t1">
    <property type="protein sequence ID" value="ACRNAN_scaffold10057.g20700.t1"/>
    <property type="gene ID" value="ACRNAN_scaffold10057.g20700"/>
</dbReference>
<dbReference type="Pfam" id="PF03088">
    <property type="entry name" value="Str_synth"/>
    <property type="match status" value="1"/>
</dbReference>
<dbReference type="AlphaFoldDB" id="A0A914CG18"/>
<comment type="similarity">
    <text evidence="1">Belongs to the strictosidine synthase family.</text>
</comment>
<dbReference type="GO" id="GO:0012505">
    <property type="term" value="C:endomembrane system"/>
    <property type="evidence" value="ECO:0007669"/>
    <property type="project" value="TreeGrafter"/>
</dbReference>
<reference evidence="5" key="1">
    <citation type="submission" date="2022-11" db="UniProtKB">
        <authorList>
            <consortium name="WormBaseParasite"/>
        </authorList>
    </citation>
    <scope>IDENTIFICATION</scope>
</reference>
<dbReference type="PANTHER" id="PTHR10426">
    <property type="entry name" value="STRICTOSIDINE SYNTHASE-RELATED"/>
    <property type="match status" value="1"/>
</dbReference>
<evidence type="ECO:0000259" key="3">
    <source>
        <dbReference type="Pfam" id="PF03088"/>
    </source>
</evidence>
<name>A0A914CG18_9BILA</name>
<evidence type="ECO:0000256" key="1">
    <source>
        <dbReference type="ARBA" id="ARBA00009191"/>
    </source>
</evidence>
<organism evidence="4 5">
    <name type="scientific">Acrobeloides nanus</name>
    <dbReference type="NCBI Taxonomy" id="290746"/>
    <lineage>
        <taxon>Eukaryota</taxon>
        <taxon>Metazoa</taxon>
        <taxon>Ecdysozoa</taxon>
        <taxon>Nematoda</taxon>
        <taxon>Chromadorea</taxon>
        <taxon>Rhabditida</taxon>
        <taxon>Tylenchina</taxon>
        <taxon>Cephalobomorpha</taxon>
        <taxon>Cephaloboidea</taxon>
        <taxon>Cephalobidae</taxon>
        <taxon>Acrobeloides</taxon>
    </lineage>
</organism>